<organism evidence="3 4">
    <name type="scientific">Penaeus vannamei</name>
    <name type="common">Whiteleg shrimp</name>
    <name type="synonym">Litopenaeus vannamei</name>
    <dbReference type="NCBI Taxonomy" id="6689"/>
    <lineage>
        <taxon>Eukaryota</taxon>
        <taxon>Metazoa</taxon>
        <taxon>Ecdysozoa</taxon>
        <taxon>Arthropoda</taxon>
        <taxon>Crustacea</taxon>
        <taxon>Multicrustacea</taxon>
        <taxon>Malacostraca</taxon>
        <taxon>Eumalacostraca</taxon>
        <taxon>Eucarida</taxon>
        <taxon>Decapoda</taxon>
        <taxon>Dendrobranchiata</taxon>
        <taxon>Penaeoidea</taxon>
        <taxon>Penaeidae</taxon>
        <taxon>Penaeus</taxon>
    </lineage>
</organism>
<evidence type="ECO:0000313" key="3">
    <source>
        <dbReference type="EMBL" id="ROT68507.1"/>
    </source>
</evidence>
<dbReference type="EMBL" id="QCYY01002659">
    <property type="protein sequence ID" value="ROT68507.1"/>
    <property type="molecule type" value="Genomic_DNA"/>
</dbReference>
<evidence type="ECO:0000313" key="4">
    <source>
        <dbReference type="Proteomes" id="UP000283509"/>
    </source>
</evidence>
<comment type="caution">
    <text evidence="3">The sequence shown here is derived from an EMBL/GenBank/DDBJ whole genome shotgun (WGS) entry which is preliminary data.</text>
</comment>
<protein>
    <submittedName>
        <fullName evidence="3">Scavenger receptor class B, croquemort type</fullName>
    </submittedName>
</protein>
<keyword evidence="2" id="KW-1133">Transmembrane helix</keyword>
<evidence type="ECO:0000256" key="2">
    <source>
        <dbReference type="SAM" id="Phobius"/>
    </source>
</evidence>
<gene>
    <name evidence="3" type="ORF">C7M84_013308</name>
</gene>
<dbReference type="Proteomes" id="UP000283509">
    <property type="component" value="Unassembled WGS sequence"/>
</dbReference>
<dbReference type="AlphaFoldDB" id="A0A3R7NWB1"/>
<keyword evidence="2" id="KW-0472">Membrane</keyword>
<sequence length="217" mass="23261">MVQSTILHLHLPYVHRNRLLTRLLILLHPPPPPLAYLYKTLLLLPLHLDYPLLFGILSEVPTFYLPMLWFEEIAEMPKDMAGELKALLFIDEHAHRWTSSFSTIGSVGRLHGNEVNRSCQPLPVSDPLSNASQMSGEEVTGSGLETDNGIAAAAGEPHYSPQDEGGAAEDPAAMGRCGGMSGCRVAAVVVAVLVACLGVAMLAGGTTPSSTPRSSRN</sequence>
<accession>A0A3R7NWB1</accession>
<feature type="transmembrane region" description="Helical" evidence="2">
    <location>
        <begin position="185"/>
        <end position="204"/>
    </location>
</feature>
<dbReference type="OrthoDB" id="514335at2759"/>
<keyword evidence="2" id="KW-0812">Transmembrane</keyword>
<reference evidence="3 4" key="2">
    <citation type="submission" date="2019-01" db="EMBL/GenBank/DDBJ databases">
        <title>The decoding of complex shrimp genome reveals the adaptation for benthos swimmer, frequently molting mechanism and breeding impact on genome.</title>
        <authorList>
            <person name="Sun Y."/>
            <person name="Gao Y."/>
            <person name="Yu Y."/>
        </authorList>
    </citation>
    <scope>NUCLEOTIDE SEQUENCE [LARGE SCALE GENOMIC DNA]</scope>
    <source>
        <tissue evidence="3">Muscle</tissue>
    </source>
</reference>
<reference evidence="3 4" key="1">
    <citation type="submission" date="2018-04" db="EMBL/GenBank/DDBJ databases">
        <authorList>
            <person name="Zhang X."/>
            <person name="Yuan J."/>
            <person name="Li F."/>
            <person name="Xiang J."/>
        </authorList>
    </citation>
    <scope>NUCLEOTIDE SEQUENCE [LARGE SCALE GENOMIC DNA]</scope>
    <source>
        <tissue evidence="3">Muscle</tissue>
    </source>
</reference>
<evidence type="ECO:0000256" key="1">
    <source>
        <dbReference type="SAM" id="MobiDB-lite"/>
    </source>
</evidence>
<keyword evidence="4" id="KW-1185">Reference proteome</keyword>
<feature type="region of interest" description="Disordered" evidence="1">
    <location>
        <begin position="121"/>
        <end position="148"/>
    </location>
</feature>
<keyword evidence="3" id="KW-0675">Receptor</keyword>
<proteinExistence type="predicted"/>
<name>A0A3R7NWB1_PENVA</name>